<reference evidence="1" key="1">
    <citation type="journal article" date="2020" name="bioRxiv">
        <title>Whole genome comparisons of ergot fungi reveals the divergence and evolution of species within the genus Claviceps are the result of varying mechanisms driving genome evolution and host range expansion.</title>
        <authorList>
            <person name="Wyka S.A."/>
            <person name="Mondo S.J."/>
            <person name="Liu M."/>
            <person name="Dettman J."/>
            <person name="Nalam V."/>
            <person name="Broders K.D."/>
        </authorList>
    </citation>
    <scope>NUCLEOTIDE SEQUENCE</scope>
    <source>
        <strain evidence="1">CCC 602</strain>
    </source>
</reference>
<evidence type="ECO:0000313" key="1">
    <source>
        <dbReference type="EMBL" id="KAG5993374.1"/>
    </source>
</evidence>
<name>A0A9P7N4M1_9HYPO</name>
<keyword evidence="2" id="KW-1185">Reference proteome</keyword>
<dbReference type="EMBL" id="SRPW01002374">
    <property type="protein sequence ID" value="KAG5993374.1"/>
    <property type="molecule type" value="Genomic_DNA"/>
</dbReference>
<dbReference type="AlphaFoldDB" id="A0A9P7N4M1"/>
<proteinExistence type="predicted"/>
<sequence length="149" mass="16287">MFRGVDKLVRDTPVGLQLARTGSCGVEKRRAVDLALVDTAVAYEHVIERLKCIVELPLRTQLVDLLTQKGSTSAMDDFVIFQGLIAVIETCKESAEESTSLPRPVCPILKAKLTELFQAADAAASDDVVVRTLEGYQRPVRDMVSIGRA</sequence>
<evidence type="ECO:0000313" key="2">
    <source>
        <dbReference type="Proteomes" id="UP000748025"/>
    </source>
</evidence>
<protein>
    <submittedName>
        <fullName evidence="1">Uncharacterized protein</fullName>
    </submittedName>
</protein>
<comment type="caution">
    <text evidence="1">The sequence shown here is derived from an EMBL/GenBank/DDBJ whole genome shotgun (WGS) entry which is preliminary data.</text>
</comment>
<dbReference type="Proteomes" id="UP000748025">
    <property type="component" value="Unassembled WGS sequence"/>
</dbReference>
<accession>A0A9P7N4M1</accession>
<organism evidence="1 2">
    <name type="scientific">Claviceps pusilla</name>
    <dbReference type="NCBI Taxonomy" id="123648"/>
    <lineage>
        <taxon>Eukaryota</taxon>
        <taxon>Fungi</taxon>
        <taxon>Dikarya</taxon>
        <taxon>Ascomycota</taxon>
        <taxon>Pezizomycotina</taxon>
        <taxon>Sordariomycetes</taxon>
        <taxon>Hypocreomycetidae</taxon>
        <taxon>Hypocreales</taxon>
        <taxon>Clavicipitaceae</taxon>
        <taxon>Claviceps</taxon>
    </lineage>
</organism>
<gene>
    <name evidence="1" type="ORF">E4U43_003517</name>
</gene>